<reference evidence="4 5" key="1">
    <citation type="submission" date="2022-06" db="EMBL/GenBank/DDBJ databases">
        <authorList>
            <person name="Xuan X."/>
        </authorList>
    </citation>
    <scope>NUCLEOTIDE SEQUENCE [LARGE SCALE GENOMIC DNA]</scope>
    <source>
        <strain evidence="4 5">2V75</strain>
    </source>
</reference>
<evidence type="ECO:0000313" key="4">
    <source>
        <dbReference type="EMBL" id="MCO5724131.1"/>
    </source>
</evidence>
<dbReference type="Pfam" id="PF13505">
    <property type="entry name" value="OMP_b-brl"/>
    <property type="match status" value="1"/>
</dbReference>
<feature type="chain" id="PRO_5045569289" evidence="2">
    <location>
        <begin position="22"/>
        <end position="196"/>
    </location>
</feature>
<dbReference type="Gene3D" id="2.40.160.20">
    <property type="match status" value="1"/>
</dbReference>
<sequence>MKVFKLPMFITLFLVFFQAITAQEKWSVELRPNLDFPTKDLGDADLNTGFGFEAAVGYRFMEHLGAYVGWGYNTFSTDDSSFAGPGETDFDETGYTFGLQYIRPFGTSEKWSYLIRLGGIYNHIEVENDAGDITADSGHGLGWELGAGVQLDLGNNWNLRPQLGYRALSRDIEIGQVTTEADLNYLSFGVGIAKVF</sequence>
<protein>
    <submittedName>
        <fullName evidence="4">Porin family protein</fullName>
    </submittedName>
</protein>
<keyword evidence="1 2" id="KW-0732">Signal</keyword>
<proteinExistence type="predicted"/>
<organism evidence="4 5">
    <name type="scientific">Robiginitalea marina</name>
    <dbReference type="NCBI Taxonomy" id="2954105"/>
    <lineage>
        <taxon>Bacteria</taxon>
        <taxon>Pseudomonadati</taxon>
        <taxon>Bacteroidota</taxon>
        <taxon>Flavobacteriia</taxon>
        <taxon>Flavobacteriales</taxon>
        <taxon>Flavobacteriaceae</taxon>
        <taxon>Robiginitalea</taxon>
    </lineage>
</organism>
<name>A0ABT1AVV1_9FLAO</name>
<evidence type="ECO:0000259" key="3">
    <source>
        <dbReference type="Pfam" id="PF13505"/>
    </source>
</evidence>
<feature type="domain" description="Outer membrane protein beta-barrel" evidence="3">
    <location>
        <begin position="12"/>
        <end position="192"/>
    </location>
</feature>
<accession>A0ABT1AVV1</accession>
<keyword evidence="5" id="KW-1185">Reference proteome</keyword>
<evidence type="ECO:0000313" key="5">
    <source>
        <dbReference type="Proteomes" id="UP001206312"/>
    </source>
</evidence>
<comment type="caution">
    <text evidence="4">The sequence shown here is derived from an EMBL/GenBank/DDBJ whole genome shotgun (WGS) entry which is preliminary data.</text>
</comment>
<dbReference type="SUPFAM" id="SSF56925">
    <property type="entry name" value="OMPA-like"/>
    <property type="match status" value="1"/>
</dbReference>
<evidence type="ECO:0000256" key="2">
    <source>
        <dbReference type="SAM" id="SignalP"/>
    </source>
</evidence>
<dbReference type="EMBL" id="JAMXIB010000002">
    <property type="protein sequence ID" value="MCO5724131.1"/>
    <property type="molecule type" value="Genomic_DNA"/>
</dbReference>
<evidence type="ECO:0000256" key="1">
    <source>
        <dbReference type="ARBA" id="ARBA00022729"/>
    </source>
</evidence>
<dbReference type="InterPro" id="IPR011250">
    <property type="entry name" value="OMP/PagP_B-barrel"/>
</dbReference>
<dbReference type="InterPro" id="IPR027385">
    <property type="entry name" value="Beta-barrel_OMP"/>
</dbReference>
<feature type="signal peptide" evidence="2">
    <location>
        <begin position="1"/>
        <end position="21"/>
    </location>
</feature>
<gene>
    <name evidence="4" type="ORF">NG653_04645</name>
</gene>
<dbReference type="RefSeq" id="WP_252740501.1">
    <property type="nucleotide sequence ID" value="NZ_JAMXIB010000002.1"/>
</dbReference>
<dbReference type="Proteomes" id="UP001206312">
    <property type="component" value="Unassembled WGS sequence"/>
</dbReference>